<proteinExistence type="predicted"/>
<evidence type="ECO:0000313" key="2">
    <source>
        <dbReference type="Proteomes" id="UP000834611"/>
    </source>
</evidence>
<dbReference type="RefSeq" id="WP_222669515.1">
    <property type="nucleotide sequence ID" value="NZ_CAHPRV010000028.1"/>
</dbReference>
<accession>A0A9N8GZW9</accession>
<protein>
    <submittedName>
        <fullName evidence="1">Uncharacterized protein</fullName>
    </submittedName>
</protein>
<dbReference type="Gene3D" id="3.40.50.300">
    <property type="entry name" value="P-loop containing nucleotide triphosphate hydrolases"/>
    <property type="match status" value="1"/>
</dbReference>
<dbReference type="InterPro" id="IPR027417">
    <property type="entry name" value="P-loop_NTPase"/>
</dbReference>
<dbReference type="Proteomes" id="UP000834611">
    <property type="component" value="Unassembled WGS sequence"/>
</dbReference>
<reference evidence="1" key="1">
    <citation type="submission" date="2020-05" db="EMBL/GenBank/DDBJ databases">
        <authorList>
            <person name="Delgado-Blas J."/>
        </authorList>
    </citation>
    <scope>NUCLEOTIDE SEQUENCE</scope>
    <source>
        <strain evidence="1">BB1453</strain>
    </source>
</reference>
<dbReference type="SUPFAM" id="SSF52540">
    <property type="entry name" value="P-loop containing nucleoside triphosphate hydrolases"/>
    <property type="match status" value="1"/>
</dbReference>
<dbReference type="AlphaFoldDB" id="A0A9N8GZW9"/>
<sequence>MNIKLENPKDIYDKINIELLKLVTSLSLESSDESLNKAQEDARDKIVGLQVELKNKLEELERNSEWNTFTIAFYGETGAGKSTLVETLRILLNEPTKLEKRDAFRKLKHSYDQANLCLAGLYRTLLALSALRSKRKAKFGGL</sequence>
<organism evidence="1 2">
    <name type="scientific">Providencia rettgeri</name>
    <dbReference type="NCBI Taxonomy" id="587"/>
    <lineage>
        <taxon>Bacteria</taxon>
        <taxon>Pseudomonadati</taxon>
        <taxon>Pseudomonadota</taxon>
        <taxon>Gammaproteobacteria</taxon>
        <taxon>Enterobacterales</taxon>
        <taxon>Morganellaceae</taxon>
        <taxon>Providencia</taxon>
    </lineage>
</organism>
<dbReference type="EMBL" id="CAHPSF010000006">
    <property type="protein sequence ID" value="CAB5700051.1"/>
    <property type="molecule type" value="Genomic_DNA"/>
</dbReference>
<comment type="caution">
    <text evidence="1">The sequence shown here is derived from an EMBL/GenBank/DDBJ whole genome shotgun (WGS) entry which is preliminary data.</text>
</comment>
<evidence type="ECO:0000313" key="1">
    <source>
        <dbReference type="EMBL" id="CAB5700051.1"/>
    </source>
</evidence>
<name>A0A9N8GZW9_PRORE</name>
<gene>
    <name evidence="1" type="ORF">GHA_02571</name>
</gene>